<dbReference type="EMBL" id="JAAGVY010000039">
    <property type="protein sequence ID" value="NEN25061.1"/>
    <property type="molecule type" value="Genomic_DNA"/>
</dbReference>
<gene>
    <name evidence="4" type="ORF">G3O08_16295</name>
</gene>
<keyword evidence="2" id="KW-0560">Oxidoreductase</keyword>
<dbReference type="SUPFAM" id="SSF51735">
    <property type="entry name" value="NAD(P)-binding Rossmann-fold domains"/>
    <property type="match status" value="1"/>
</dbReference>
<protein>
    <submittedName>
        <fullName evidence="4">SDR family oxidoreductase</fullName>
    </submittedName>
</protein>
<evidence type="ECO:0000256" key="2">
    <source>
        <dbReference type="ARBA" id="ARBA00023002"/>
    </source>
</evidence>
<dbReference type="PRINTS" id="PR00080">
    <property type="entry name" value="SDRFAMILY"/>
</dbReference>
<dbReference type="InterPro" id="IPR020904">
    <property type="entry name" value="Sc_DH/Rdtase_CS"/>
</dbReference>
<sequence length="242" mass="26467">MQLENKVAVVTGASSGIGKAIVKKLSEKGCRVVLASRSLDKLKVIKAGLKGETMVVELDVTDSESVSKAFEKINNEFGKVDILVNNAGVMPLTYLKNEHLEEWLKTIDVNVKGVLRCMQAVLPGMIDRKDGHIVNIASIDGKEFYKGGAVYSASKAAIIALSRAMRLEVSSEYNIRVTCIEPGTVDTDLRGDISDKEFEKNQDWDDNEAKLKPEEIADGILYALSQPESVNVNELLITPTRA</sequence>
<dbReference type="FunFam" id="3.40.50.720:FF:000047">
    <property type="entry name" value="NADP-dependent L-serine/L-allo-threonine dehydrogenase"/>
    <property type="match status" value="1"/>
</dbReference>
<accession>A0A7K3WVI3</accession>
<dbReference type="PROSITE" id="PS00061">
    <property type="entry name" value="ADH_SHORT"/>
    <property type="match status" value="1"/>
</dbReference>
<comment type="caution">
    <text evidence="4">The sequence shown here is derived from an EMBL/GenBank/DDBJ whole genome shotgun (WGS) entry which is preliminary data.</text>
</comment>
<evidence type="ECO:0000256" key="3">
    <source>
        <dbReference type="RuleBase" id="RU000363"/>
    </source>
</evidence>
<dbReference type="PANTHER" id="PTHR43115:SF4">
    <property type="entry name" value="DEHYDROGENASE_REDUCTASE SDR FAMILY MEMBER 11"/>
    <property type="match status" value="1"/>
</dbReference>
<evidence type="ECO:0000313" key="4">
    <source>
        <dbReference type="EMBL" id="NEN25061.1"/>
    </source>
</evidence>
<dbReference type="InterPro" id="IPR036291">
    <property type="entry name" value="NAD(P)-bd_dom_sf"/>
</dbReference>
<dbReference type="CDD" id="cd05233">
    <property type="entry name" value="SDR_c"/>
    <property type="match status" value="1"/>
</dbReference>
<proteinExistence type="inferred from homology"/>
<evidence type="ECO:0000256" key="1">
    <source>
        <dbReference type="ARBA" id="ARBA00006484"/>
    </source>
</evidence>
<dbReference type="RefSeq" id="WP_163286497.1">
    <property type="nucleotide sequence ID" value="NZ_JAAGVY010000039.1"/>
</dbReference>
<keyword evidence="5" id="KW-1185">Reference proteome</keyword>
<dbReference type="Gene3D" id="3.40.50.720">
    <property type="entry name" value="NAD(P)-binding Rossmann-like Domain"/>
    <property type="match status" value="1"/>
</dbReference>
<evidence type="ECO:0000313" key="5">
    <source>
        <dbReference type="Proteomes" id="UP000486602"/>
    </source>
</evidence>
<dbReference type="PRINTS" id="PR00081">
    <property type="entry name" value="GDHRDH"/>
</dbReference>
<dbReference type="PANTHER" id="PTHR43115">
    <property type="entry name" value="DEHYDROGENASE/REDUCTASE SDR FAMILY MEMBER 11"/>
    <property type="match status" value="1"/>
</dbReference>
<comment type="similarity">
    <text evidence="1 3">Belongs to the short-chain dehydrogenases/reductases (SDR) family.</text>
</comment>
<name>A0A7K3WVI3_9FLAO</name>
<dbReference type="AlphaFoldDB" id="A0A7K3WVI3"/>
<dbReference type="Proteomes" id="UP000486602">
    <property type="component" value="Unassembled WGS sequence"/>
</dbReference>
<dbReference type="Pfam" id="PF00106">
    <property type="entry name" value="adh_short"/>
    <property type="match status" value="1"/>
</dbReference>
<reference evidence="4 5" key="1">
    <citation type="submission" date="2020-02" db="EMBL/GenBank/DDBJ databases">
        <title>Out from the shadows clarifying the taxonomy of the family Cryomorphaceae and related taxa by utilizing the GTDB taxonomic framework.</title>
        <authorList>
            <person name="Bowman J.P."/>
        </authorList>
    </citation>
    <scope>NUCLEOTIDE SEQUENCE [LARGE SCALE GENOMIC DNA]</scope>
    <source>
        <strain evidence="4 5">QSSC 1-22</strain>
    </source>
</reference>
<dbReference type="InterPro" id="IPR002347">
    <property type="entry name" value="SDR_fam"/>
</dbReference>
<organism evidence="4 5">
    <name type="scientific">Cryomorpha ignava</name>
    <dbReference type="NCBI Taxonomy" id="101383"/>
    <lineage>
        <taxon>Bacteria</taxon>
        <taxon>Pseudomonadati</taxon>
        <taxon>Bacteroidota</taxon>
        <taxon>Flavobacteriia</taxon>
        <taxon>Flavobacteriales</taxon>
        <taxon>Cryomorphaceae</taxon>
        <taxon>Cryomorpha</taxon>
    </lineage>
</organism>
<dbReference type="GO" id="GO:0016616">
    <property type="term" value="F:oxidoreductase activity, acting on the CH-OH group of donors, NAD or NADP as acceptor"/>
    <property type="evidence" value="ECO:0007669"/>
    <property type="project" value="UniProtKB-ARBA"/>
</dbReference>